<proteinExistence type="predicted"/>
<sequence length="210" mass="23545">MSERDAGREQVPRVHPESVEEWRAWLVDNHAVTTAVWLIFWRKASGRPILAYEDAVLEALSVGWIDSKPARLDEHRTMLYFSPRKRGSAWARPNKLRIELLRREGRMLPAGEAVVAAAEADGSWTRLDDVENLTVPMDLGAALDGIDGARAQWDAFPPSARRGILEWIVQAKTPATRQKRVDETALLAGRGERANQWKPKPPPDPAPAPH</sequence>
<dbReference type="EMBL" id="CP075584">
    <property type="protein sequence ID" value="WBM79003.1"/>
    <property type="molecule type" value="Genomic_DNA"/>
</dbReference>
<accession>A0ABY7NEP3</accession>
<dbReference type="Pfam" id="PF13376">
    <property type="entry name" value="OmdA"/>
    <property type="match status" value="1"/>
</dbReference>
<evidence type="ECO:0000313" key="2">
    <source>
        <dbReference type="EMBL" id="WBM79003.1"/>
    </source>
</evidence>
<reference evidence="2 3" key="1">
    <citation type="submission" date="2021-05" db="EMBL/GenBank/DDBJ databases">
        <authorList>
            <person name="Kumar R."/>
            <person name="Kumar A."/>
            <person name="Mukhia S."/>
        </authorList>
    </citation>
    <scope>NUCLEOTIDE SEQUENCE [LARGE SCALE GENOMIC DNA]</scope>
    <source>
        <strain evidence="2 3">ERMR7:08</strain>
    </source>
</reference>
<feature type="compositionally biased region" description="Pro residues" evidence="1">
    <location>
        <begin position="199"/>
        <end position="210"/>
    </location>
</feature>
<dbReference type="RefSeq" id="WP_281533499.1">
    <property type="nucleotide sequence ID" value="NZ_CP075584.1"/>
</dbReference>
<protein>
    <submittedName>
        <fullName evidence="2">YdeI/OmpD-associated family protein</fullName>
    </submittedName>
</protein>
<evidence type="ECO:0000256" key="1">
    <source>
        <dbReference type="SAM" id="MobiDB-lite"/>
    </source>
</evidence>
<feature type="region of interest" description="Disordered" evidence="1">
    <location>
        <begin position="179"/>
        <end position="210"/>
    </location>
</feature>
<dbReference type="Proteomes" id="UP001212421">
    <property type="component" value="Chromosome"/>
</dbReference>
<name>A0ABY7NEP3_9MICO</name>
<gene>
    <name evidence="2" type="ORF">KIV56_10610</name>
</gene>
<evidence type="ECO:0000313" key="3">
    <source>
        <dbReference type="Proteomes" id="UP001212421"/>
    </source>
</evidence>
<keyword evidence="3" id="KW-1185">Reference proteome</keyword>
<organism evidence="2 3">
    <name type="scientific">Cryobacterium breve</name>
    <dbReference type="NCBI Taxonomy" id="1259258"/>
    <lineage>
        <taxon>Bacteria</taxon>
        <taxon>Bacillati</taxon>
        <taxon>Actinomycetota</taxon>
        <taxon>Actinomycetes</taxon>
        <taxon>Micrococcales</taxon>
        <taxon>Microbacteriaceae</taxon>
        <taxon>Cryobacterium</taxon>
    </lineage>
</organism>